<proteinExistence type="predicted"/>
<sequence length="149" mass="15619">MPKTPNILLMLFSSLALATAHPAMAAQKKPVPSGTVTISQAQAGYIVAAQYGGGTLRYRGRSYAFKIGGLGLGGLGASSLTASGTVYNLSALHNFPGRYIAARTGLVVLDKSAGKVWLKNQHGVYIALRAKRKGLMLSTGLDRVVISMK</sequence>
<organism evidence="2 3">
    <name type="scientific">Labrys miyagiensis</name>
    <dbReference type="NCBI Taxonomy" id="346912"/>
    <lineage>
        <taxon>Bacteria</taxon>
        <taxon>Pseudomonadati</taxon>
        <taxon>Pseudomonadota</taxon>
        <taxon>Alphaproteobacteria</taxon>
        <taxon>Hyphomicrobiales</taxon>
        <taxon>Xanthobacteraceae</taxon>
        <taxon>Labrys</taxon>
    </lineage>
</organism>
<feature type="chain" id="PRO_5047206294" description="DUF1134 domain-containing protein" evidence="1">
    <location>
        <begin position="26"/>
        <end position="149"/>
    </location>
</feature>
<dbReference type="RefSeq" id="WP_284314686.1">
    <property type="nucleotide sequence ID" value="NZ_BSPC01000052.1"/>
</dbReference>
<keyword evidence="1" id="KW-0732">Signal</keyword>
<keyword evidence="3" id="KW-1185">Reference proteome</keyword>
<accession>A0ABQ6CQ05</accession>
<reference evidence="3" key="1">
    <citation type="journal article" date="2019" name="Int. J. Syst. Evol. Microbiol.">
        <title>The Global Catalogue of Microorganisms (GCM) 10K type strain sequencing project: providing services to taxonomists for standard genome sequencing and annotation.</title>
        <authorList>
            <consortium name="The Broad Institute Genomics Platform"/>
            <consortium name="The Broad Institute Genome Sequencing Center for Infectious Disease"/>
            <person name="Wu L."/>
            <person name="Ma J."/>
        </authorList>
    </citation>
    <scope>NUCLEOTIDE SEQUENCE [LARGE SCALE GENOMIC DNA]</scope>
    <source>
        <strain evidence="3">NBRC 101365</strain>
    </source>
</reference>
<evidence type="ECO:0000313" key="3">
    <source>
        <dbReference type="Proteomes" id="UP001156882"/>
    </source>
</evidence>
<gene>
    <name evidence="2" type="ORF">GCM10007874_46990</name>
</gene>
<comment type="caution">
    <text evidence="2">The sequence shown here is derived from an EMBL/GenBank/DDBJ whole genome shotgun (WGS) entry which is preliminary data.</text>
</comment>
<evidence type="ECO:0000313" key="2">
    <source>
        <dbReference type="EMBL" id="GLS21682.1"/>
    </source>
</evidence>
<evidence type="ECO:0008006" key="4">
    <source>
        <dbReference type="Google" id="ProtNLM"/>
    </source>
</evidence>
<dbReference type="EMBL" id="BSPC01000052">
    <property type="protein sequence ID" value="GLS21682.1"/>
    <property type="molecule type" value="Genomic_DNA"/>
</dbReference>
<name>A0ABQ6CQ05_9HYPH</name>
<evidence type="ECO:0000256" key="1">
    <source>
        <dbReference type="SAM" id="SignalP"/>
    </source>
</evidence>
<protein>
    <recommendedName>
        <fullName evidence="4">DUF1134 domain-containing protein</fullName>
    </recommendedName>
</protein>
<dbReference type="Proteomes" id="UP001156882">
    <property type="component" value="Unassembled WGS sequence"/>
</dbReference>
<feature type="signal peptide" evidence="1">
    <location>
        <begin position="1"/>
        <end position="25"/>
    </location>
</feature>